<feature type="compositionally biased region" description="Basic residues" evidence="1">
    <location>
        <begin position="129"/>
        <end position="140"/>
    </location>
</feature>
<dbReference type="AlphaFoldDB" id="A0AAD5X276"/>
<protein>
    <recommendedName>
        <fullName evidence="2">DUF2423 domain-containing protein</fullName>
    </recommendedName>
</protein>
<comment type="caution">
    <text evidence="3">The sequence shown here is derived from an EMBL/GenBank/DDBJ whole genome shotgun (WGS) entry which is preliminary data.</text>
</comment>
<accession>A0AAD5X276</accession>
<dbReference type="EMBL" id="JADGJD010000857">
    <property type="protein sequence ID" value="KAJ3048038.1"/>
    <property type="molecule type" value="Genomic_DNA"/>
</dbReference>
<evidence type="ECO:0000256" key="1">
    <source>
        <dbReference type="SAM" id="MobiDB-lite"/>
    </source>
</evidence>
<evidence type="ECO:0000313" key="4">
    <source>
        <dbReference type="Proteomes" id="UP001212841"/>
    </source>
</evidence>
<feature type="compositionally biased region" description="Low complexity" evidence="1">
    <location>
        <begin position="74"/>
        <end position="88"/>
    </location>
</feature>
<dbReference type="Pfam" id="PF10338">
    <property type="entry name" value="YBL028C_N"/>
    <property type="match status" value="1"/>
</dbReference>
<reference evidence="3" key="1">
    <citation type="submission" date="2020-05" db="EMBL/GenBank/DDBJ databases">
        <title>Phylogenomic resolution of chytrid fungi.</title>
        <authorList>
            <person name="Stajich J.E."/>
            <person name="Amses K."/>
            <person name="Simmons R."/>
            <person name="Seto K."/>
            <person name="Myers J."/>
            <person name="Bonds A."/>
            <person name="Quandt C.A."/>
            <person name="Barry K."/>
            <person name="Liu P."/>
            <person name="Grigoriev I."/>
            <person name="Longcore J.E."/>
            <person name="James T.Y."/>
        </authorList>
    </citation>
    <scope>NUCLEOTIDE SEQUENCE</scope>
    <source>
        <strain evidence="3">JEL0318</strain>
    </source>
</reference>
<feature type="region of interest" description="Disordered" evidence="1">
    <location>
        <begin position="35"/>
        <end position="140"/>
    </location>
</feature>
<dbReference type="InterPro" id="IPR019434">
    <property type="entry name" value="DUF2423"/>
</dbReference>
<evidence type="ECO:0000313" key="3">
    <source>
        <dbReference type="EMBL" id="KAJ3048038.1"/>
    </source>
</evidence>
<dbReference type="Proteomes" id="UP001212841">
    <property type="component" value="Unassembled WGS sequence"/>
</dbReference>
<feature type="domain" description="DUF2423" evidence="2">
    <location>
        <begin position="1"/>
        <end position="43"/>
    </location>
</feature>
<name>A0AAD5X276_9FUNG</name>
<feature type="compositionally biased region" description="Basic residues" evidence="1">
    <location>
        <begin position="111"/>
        <end position="123"/>
    </location>
</feature>
<sequence>MAKGLRSKTKRHFRTIRRQEVFGPVEEARLARLAQKQADAALQEPIKVHQPSSSTSSSSDHSEPTETEDRGRTPAETTSSSTAANDTAMEVDAAPMTKLEKERFMMTGNAFKRRQKARAKSLKRVTGGKVKKGGKAGKKK</sequence>
<gene>
    <name evidence="3" type="ORF">HK097_010931</name>
</gene>
<feature type="compositionally biased region" description="Basic and acidic residues" evidence="1">
    <location>
        <begin position="60"/>
        <end position="73"/>
    </location>
</feature>
<organism evidence="3 4">
    <name type="scientific">Rhizophlyctis rosea</name>
    <dbReference type="NCBI Taxonomy" id="64517"/>
    <lineage>
        <taxon>Eukaryota</taxon>
        <taxon>Fungi</taxon>
        <taxon>Fungi incertae sedis</taxon>
        <taxon>Chytridiomycota</taxon>
        <taxon>Chytridiomycota incertae sedis</taxon>
        <taxon>Chytridiomycetes</taxon>
        <taxon>Rhizophlyctidales</taxon>
        <taxon>Rhizophlyctidaceae</taxon>
        <taxon>Rhizophlyctis</taxon>
    </lineage>
</organism>
<keyword evidence="4" id="KW-1185">Reference proteome</keyword>
<dbReference type="PANTHER" id="PTHR28219">
    <property type="entry name" value="UPF0642 PROTEIN YBL028C"/>
    <property type="match status" value="1"/>
</dbReference>
<evidence type="ECO:0000259" key="2">
    <source>
        <dbReference type="Pfam" id="PF10338"/>
    </source>
</evidence>
<dbReference type="PANTHER" id="PTHR28219:SF1">
    <property type="entry name" value="UPF0642 PROTEIN YBL028C"/>
    <property type="match status" value="1"/>
</dbReference>
<proteinExistence type="predicted"/>